<name>A0ACB8C2A0_DERSI</name>
<protein>
    <submittedName>
        <fullName evidence="1">Uncharacterized protein</fullName>
    </submittedName>
</protein>
<evidence type="ECO:0000313" key="1">
    <source>
        <dbReference type="EMBL" id="KAH7932962.1"/>
    </source>
</evidence>
<dbReference type="Proteomes" id="UP000821865">
    <property type="component" value="Chromosome 9"/>
</dbReference>
<evidence type="ECO:0000313" key="2">
    <source>
        <dbReference type="Proteomes" id="UP000821865"/>
    </source>
</evidence>
<keyword evidence="2" id="KW-1185">Reference proteome</keyword>
<accession>A0ACB8C2A0</accession>
<gene>
    <name evidence="1" type="ORF">HPB49_005283</name>
</gene>
<comment type="caution">
    <text evidence="1">The sequence shown here is derived from an EMBL/GenBank/DDBJ whole genome shotgun (WGS) entry which is preliminary data.</text>
</comment>
<reference evidence="1" key="1">
    <citation type="submission" date="2020-05" db="EMBL/GenBank/DDBJ databases">
        <title>Large-scale comparative analyses of tick genomes elucidate their genetic diversity and vector capacities.</title>
        <authorList>
            <person name="Jia N."/>
            <person name="Wang J."/>
            <person name="Shi W."/>
            <person name="Du L."/>
            <person name="Sun Y."/>
            <person name="Zhan W."/>
            <person name="Jiang J."/>
            <person name="Wang Q."/>
            <person name="Zhang B."/>
            <person name="Ji P."/>
            <person name="Sakyi L.B."/>
            <person name="Cui X."/>
            <person name="Yuan T."/>
            <person name="Jiang B."/>
            <person name="Yang W."/>
            <person name="Lam T.T.-Y."/>
            <person name="Chang Q."/>
            <person name="Ding S."/>
            <person name="Wang X."/>
            <person name="Zhu J."/>
            <person name="Ruan X."/>
            <person name="Zhao L."/>
            <person name="Wei J."/>
            <person name="Que T."/>
            <person name="Du C."/>
            <person name="Cheng J."/>
            <person name="Dai P."/>
            <person name="Han X."/>
            <person name="Huang E."/>
            <person name="Gao Y."/>
            <person name="Liu J."/>
            <person name="Shao H."/>
            <person name="Ye R."/>
            <person name="Li L."/>
            <person name="Wei W."/>
            <person name="Wang X."/>
            <person name="Wang C."/>
            <person name="Yang T."/>
            <person name="Huo Q."/>
            <person name="Li W."/>
            <person name="Guo W."/>
            <person name="Chen H."/>
            <person name="Zhou L."/>
            <person name="Ni X."/>
            <person name="Tian J."/>
            <person name="Zhou Y."/>
            <person name="Sheng Y."/>
            <person name="Liu T."/>
            <person name="Pan Y."/>
            <person name="Xia L."/>
            <person name="Li J."/>
            <person name="Zhao F."/>
            <person name="Cao W."/>
        </authorList>
    </citation>
    <scope>NUCLEOTIDE SEQUENCE</scope>
    <source>
        <strain evidence="1">Dsil-2018</strain>
    </source>
</reference>
<sequence length="263" mass="30124">MKTTSERLPPSTSYRRTLLAADQYRVRLVRRGRRLAGYLLRRYRLLVTALAVCVMAMAPAAEGSCPSREFIYPCTCTETFIGNYVMCTVVREEQLRLPFQYLRDYNLSRLFLSNVTSSLNPDVFTGLKVGTFKVADSRFKMEDTRQLGGWSSASTERWTRIQNLEFMRCYVDAGANFFGALDQLETLSLLNSTVTRFGREWIGALVNLTHLKVDSVSFHELDHDALADLPRLSTLVWSSNGATVLTRQFFPRRARYLKSIDLR</sequence>
<dbReference type="EMBL" id="CM023478">
    <property type="protein sequence ID" value="KAH7932962.1"/>
    <property type="molecule type" value="Genomic_DNA"/>
</dbReference>
<proteinExistence type="predicted"/>
<organism evidence="1 2">
    <name type="scientific">Dermacentor silvarum</name>
    <name type="common">Tick</name>
    <dbReference type="NCBI Taxonomy" id="543639"/>
    <lineage>
        <taxon>Eukaryota</taxon>
        <taxon>Metazoa</taxon>
        <taxon>Ecdysozoa</taxon>
        <taxon>Arthropoda</taxon>
        <taxon>Chelicerata</taxon>
        <taxon>Arachnida</taxon>
        <taxon>Acari</taxon>
        <taxon>Parasitiformes</taxon>
        <taxon>Ixodida</taxon>
        <taxon>Ixodoidea</taxon>
        <taxon>Ixodidae</taxon>
        <taxon>Rhipicephalinae</taxon>
        <taxon>Dermacentor</taxon>
    </lineage>
</organism>